<sequence>MPTRRYLFQTLTGPSAYLNCKVIHNNGINDGTPIVSRSYCSELKLRTVHRMQGYHGMRRMSVGWREPELEPLEDHAERHLGLQQREVLADADARAPAEREERAGVLGGPGHALGEPVGPELARVASPDVRVVVDEQHRQLQDHVARGR</sequence>
<accession>C4J361</accession>
<dbReference type="AlphaFoldDB" id="C4J361"/>
<reference evidence="2" key="2">
    <citation type="submission" date="2012-06" db="EMBL/GenBank/DDBJ databases">
        <authorList>
            <person name="Yu Y."/>
            <person name="Currie J."/>
            <person name="Lomeli R."/>
            <person name="Angelova A."/>
            <person name="Collura K."/>
            <person name="Wissotski M."/>
            <person name="Campos D."/>
            <person name="Kudrna D."/>
            <person name="Golser W."/>
            <person name="Ashely E."/>
            <person name="Descour A."/>
            <person name="Fernandes J."/>
            <person name="Soderlund C."/>
            <person name="Walbot V."/>
        </authorList>
    </citation>
    <scope>NUCLEOTIDE SEQUENCE</scope>
    <source>
        <strain evidence="2">B73</strain>
    </source>
</reference>
<feature type="compositionally biased region" description="Basic and acidic residues" evidence="1">
    <location>
        <begin position="89"/>
        <end position="103"/>
    </location>
</feature>
<dbReference type="EMBL" id="BT085258">
    <property type="protein sequence ID" value="ACR35611.1"/>
    <property type="molecule type" value="mRNA"/>
</dbReference>
<evidence type="ECO:0000256" key="1">
    <source>
        <dbReference type="SAM" id="MobiDB-lite"/>
    </source>
</evidence>
<organism evidence="2">
    <name type="scientific">Zea mays</name>
    <name type="common">Maize</name>
    <dbReference type="NCBI Taxonomy" id="4577"/>
    <lineage>
        <taxon>Eukaryota</taxon>
        <taxon>Viridiplantae</taxon>
        <taxon>Streptophyta</taxon>
        <taxon>Embryophyta</taxon>
        <taxon>Tracheophyta</taxon>
        <taxon>Spermatophyta</taxon>
        <taxon>Magnoliopsida</taxon>
        <taxon>Liliopsida</taxon>
        <taxon>Poales</taxon>
        <taxon>Poaceae</taxon>
        <taxon>PACMAD clade</taxon>
        <taxon>Panicoideae</taxon>
        <taxon>Andropogonodae</taxon>
        <taxon>Andropogoneae</taxon>
        <taxon>Tripsacinae</taxon>
        <taxon>Zea</taxon>
    </lineage>
</organism>
<dbReference type="HOGENOM" id="CLU_1761413_0_0_1"/>
<reference evidence="2" key="1">
    <citation type="journal article" date="2009" name="PLoS Genet.">
        <title>Sequencing, mapping, and analysis of 27,455 maize full-length cDNAs.</title>
        <authorList>
            <person name="Soderlund C."/>
            <person name="Descour A."/>
            <person name="Kudrna D."/>
            <person name="Bomhoff M."/>
            <person name="Boyd L."/>
            <person name="Currie J."/>
            <person name="Angelova A."/>
            <person name="Collura K."/>
            <person name="Wissotski M."/>
            <person name="Ashley E."/>
            <person name="Morrow D."/>
            <person name="Fernandes J."/>
            <person name="Walbot V."/>
            <person name="Yu Y."/>
        </authorList>
    </citation>
    <scope>NUCLEOTIDE SEQUENCE</scope>
    <source>
        <strain evidence="2">B73</strain>
    </source>
</reference>
<protein>
    <submittedName>
        <fullName evidence="2">Uncharacterized protein</fullName>
    </submittedName>
</protein>
<name>C4J361_MAIZE</name>
<feature type="region of interest" description="Disordered" evidence="1">
    <location>
        <begin position="89"/>
        <end position="121"/>
    </location>
</feature>
<proteinExistence type="evidence at transcript level"/>
<evidence type="ECO:0000313" key="2">
    <source>
        <dbReference type="EMBL" id="ACR35611.1"/>
    </source>
</evidence>